<accession>A0A419V459</accession>
<proteinExistence type="predicted"/>
<protein>
    <submittedName>
        <fullName evidence="1">Uncharacterized protein</fullName>
    </submittedName>
</protein>
<sequence>MSQKKPIHLYLSRYKEHLAYLRETGQETSSWKELRDEDLPAFLTITDSDIEWQTDMLVRDYAEDGNWKSGDMLHMNITLQDGTKYSIHGYYIEEKQDWFPNENPVIHKSNTCGFCQSILGFGKDRGLKQEFCMLPLPEKKYLFEEVLKRHESELYKV</sequence>
<dbReference type="AlphaFoldDB" id="A0A419V459"/>
<keyword evidence="2" id="KW-1185">Reference proteome</keyword>
<evidence type="ECO:0000313" key="2">
    <source>
        <dbReference type="Proteomes" id="UP000285120"/>
    </source>
</evidence>
<dbReference type="OrthoDB" id="2964472at2"/>
<dbReference type="Proteomes" id="UP000285120">
    <property type="component" value="Unassembled WGS sequence"/>
</dbReference>
<evidence type="ECO:0000313" key="1">
    <source>
        <dbReference type="EMBL" id="RKD73280.1"/>
    </source>
</evidence>
<organism evidence="1 2">
    <name type="scientific">Sinobaca qinghaiensis</name>
    <dbReference type="NCBI Taxonomy" id="342944"/>
    <lineage>
        <taxon>Bacteria</taxon>
        <taxon>Bacillati</taxon>
        <taxon>Bacillota</taxon>
        <taxon>Bacilli</taxon>
        <taxon>Bacillales</taxon>
        <taxon>Sporolactobacillaceae</taxon>
        <taxon>Sinobaca</taxon>
    </lineage>
</organism>
<comment type="caution">
    <text evidence="1">The sequence shown here is derived from an EMBL/GenBank/DDBJ whole genome shotgun (WGS) entry which is preliminary data.</text>
</comment>
<name>A0A419V459_9BACL</name>
<dbReference type="EMBL" id="RAPK01000008">
    <property type="protein sequence ID" value="RKD73280.1"/>
    <property type="molecule type" value="Genomic_DNA"/>
</dbReference>
<dbReference type="RefSeq" id="WP_120192758.1">
    <property type="nucleotide sequence ID" value="NZ_RAPK01000008.1"/>
</dbReference>
<gene>
    <name evidence="1" type="ORF">ATL39_1571</name>
</gene>
<reference evidence="1 2" key="1">
    <citation type="submission" date="2018-09" db="EMBL/GenBank/DDBJ databases">
        <title>Genomic Encyclopedia of Archaeal and Bacterial Type Strains, Phase II (KMG-II): from individual species to whole genera.</title>
        <authorList>
            <person name="Goeker M."/>
        </authorList>
    </citation>
    <scope>NUCLEOTIDE SEQUENCE [LARGE SCALE GENOMIC DNA]</scope>
    <source>
        <strain evidence="1 2">DSM 17008</strain>
    </source>
</reference>